<dbReference type="AlphaFoldDB" id="S3BTG7"/>
<comment type="similarity">
    <text evidence="4 5">Belongs to the RlpA family.</text>
</comment>
<dbReference type="PROSITE" id="PS51724">
    <property type="entry name" value="SPOR"/>
    <property type="match status" value="1"/>
</dbReference>
<dbReference type="EC" id="4.2.2.-" evidence="4"/>
<feature type="signal peptide" evidence="6">
    <location>
        <begin position="1"/>
        <end position="20"/>
    </location>
</feature>
<keyword evidence="2 4" id="KW-0456">Lyase</keyword>
<dbReference type="STRING" id="1203554.HMPREF1476_02313"/>
<dbReference type="InterPro" id="IPR007730">
    <property type="entry name" value="SPOR-like_dom"/>
</dbReference>
<comment type="function">
    <text evidence="4">Lytic transglycosylase with a strong preference for naked glycan strands that lack stem peptides.</text>
</comment>
<dbReference type="HOGENOM" id="CLU_042923_3_2_4"/>
<dbReference type="NCBIfam" id="TIGR00413">
    <property type="entry name" value="rlpA"/>
    <property type="match status" value="1"/>
</dbReference>
<dbReference type="GO" id="GO:0008932">
    <property type="term" value="F:lytic endotransglycosylase activity"/>
    <property type="evidence" value="ECO:0007669"/>
    <property type="project" value="UniProtKB-UniRule"/>
</dbReference>
<dbReference type="CDD" id="cd22268">
    <property type="entry name" value="DPBB_RlpA-like"/>
    <property type="match status" value="1"/>
</dbReference>
<evidence type="ECO:0000256" key="2">
    <source>
        <dbReference type="ARBA" id="ARBA00023239"/>
    </source>
</evidence>
<dbReference type="PATRIC" id="fig|1203554.3.peg.2396"/>
<dbReference type="Pfam" id="PF03330">
    <property type="entry name" value="DPBB_1"/>
    <property type="match status" value="1"/>
</dbReference>
<dbReference type="InterPro" id="IPR034718">
    <property type="entry name" value="RlpA"/>
</dbReference>
<evidence type="ECO:0000256" key="6">
    <source>
        <dbReference type="SAM" id="SignalP"/>
    </source>
</evidence>
<dbReference type="SUPFAM" id="SSF50685">
    <property type="entry name" value="Barwin-like endoglucanases"/>
    <property type="match status" value="1"/>
</dbReference>
<dbReference type="InterPro" id="IPR036680">
    <property type="entry name" value="SPOR-like_sf"/>
</dbReference>
<organism evidence="8 9">
    <name type="scientific">Sutterella wadsworthensis HGA0223</name>
    <dbReference type="NCBI Taxonomy" id="1203554"/>
    <lineage>
        <taxon>Bacteria</taxon>
        <taxon>Pseudomonadati</taxon>
        <taxon>Pseudomonadota</taxon>
        <taxon>Betaproteobacteria</taxon>
        <taxon>Burkholderiales</taxon>
        <taxon>Sutterellaceae</taxon>
        <taxon>Sutterella</taxon>
    </lineage>
</organism>
<keyword evidence="4" id="KW-0472">Membrane</keyword>
<sequence length="293" mass="31407">MKQHSVLLAVAATAIIAALAGCSTHSPYYDKDGPPSVGAHIESSSATPKIEAFRQAANRPYTVLGTRYSPITTDQPLRQRGTASWYGKQFHGNKTSIGEVYDMYQPTAAHPTMPLPSYARVTNLKNNKSIIVRVNDRGPFLHGRIIDLSYAAAKTLGYANAGTAQVEVERLTWDDIRSGRWKANTSNTNMLASATAPLTSPAPAPSLSAGISKPQSGWGVQVGSFSSEDNARSWAAHCQAVLAAVGDQRTARIVQDGMLWRVIMDQGMTYESAASAARIIGSQLGVQAFSIQK</sequence>
<dbReference type="Pfam" id="PF05036">
    <property type="entry name" value="SPOR"/>
    <property type="match status" value="1"/>
</dbReference>
<dbReference type="SUPFAM" id="SSF110997">
    <property type="entry name" value="Sporulation related repeat"/>
    <property type="match status" value="1"/>
</dbReference>
<dbReference type="eggNOG" id="COG0797">
    <property type="taxonomic scope" value="Bacteria"/>
</dbReference>
<keyword evidence="4" id="KW-1003">Cell membrane</keyword>
<evidence type="ECO:0000256" key="1">
    <source>
        <dbReference type="ARBA" id="ARBA00022729"/>
    </source>
</evidence>
<dbReference type="GO" id="GO:0000270">
    <property type="term" value="P:peptidoglycan metabolic process"/>
    <property type="evidence" value="ECO:0007669"/>
    <property type="project" value="UniProtKB-UniRule"/>
</dbReference>
<feature type="domain" description="SPOR" evidence="7">
    <location>
        <begin position="212"/>
        <end position="293"/>
    </location>
</feature>
<dbReference type="InterPro" id="IPR036908">
    <property type="entry name" value="RlpA-like_sf"/>
</dbReference>
<reference evidence="8 9" key="1">
    <citation type="submission" date="2013-04" db="EMBL/GenBank/DDBJ databases">
        <title>The Genome Sequence of Sutterella wadsworthensis HGA0223.</title>
        <authorList>
            <consortium name="The Broad Institute Genomics Platform"/>
            <person name="Earl A."/>
            <person name="Ward D."/>
            <person name="Feldgarden M."/>
            <person name="Gevers D."/>
            <person name="Schmidt T.M."/>
            <person name="Dover J."/>
            <person name="Dai D."/>
            <person name="Walker B."/>
            <person name="Young S."/>
            <person name="Zeng Q."/>
            <person name="Gargeya S."/>
            <person name="Fitzgerald M."/>
            <person name="Haas B."/>
            <person name="Abouelleil A."/>
            <person name="Allen A.W."/>
            <person name="Alvarado L."/>
            <person name="Arachchi H.M."/>
            <person name="Berlin A.M."/>
            <person name="Chapman S.B."/>
            <person name="Gainer-Dewar J."/>
            <person name="Goldberg J."/>
            <person name="Griggs A."/>
            <person name="Gujja S."/>
            <person name="Hansen M."/>
            <person name="Howarth C."/>
            <person name="Imamovic A."/>
            <person name="Ireland A."/>
            <person name="Larimer J."/>
            <person name="McCowan C."/>
            <person name="Murphy C."/>
            <person name="Pearson M."/>
            <person name="Poon T.W."/>
            <person name="Priest M."/>
            <person name="Roberts A."/>
            <person name="Saif S."/>
            <person name="Shea T."/>
            <person name="Sisk P."/>
            <person name="Sykes S."/>
            <person name="Wortman J."/>
            <person name="Nusbaum C."/>
            <person name="Birren B."/>
        </authorList>
    </citation>
    <scope>NUCLEOTIDE SEQUENCE [LARGE SCALE GENOMIC DNA]</scope>
    <source>
        <strain evidence="8 9">HGA0223</strain>
    </source>
</reference>
<dbReference type="GO" id="GO:0005886">
    <property type="term" value="C:plasma membrane"/>
    <property type="evidence" value="ECO:0007669"/>
    <property type="project" value="UniProtKB-SubCell"/>
</dbReference>
<protein>
    <recommendedName>
        <fullName evidence="4">Endolytic peptidoglycan transglycosylase RlpA</fullName>
        <ecNumber evidence="4">4.2.2.-</ecNumber>
    </recommendedName>
</protein>
<name>S3BTG7_9BURK</name>
<keyword evidence="1 6" id="KW-0732">Signal</keyword>
<evidence type="ECO:0000313" key="9">
    <source>
        <dbReference type="Proteomes" id="UP000014400"/>
    </source>
</evidence>
<comment type="caution">
    <text evidence="8">The sequence shown here is derived from an EMBL/GenBank/DDBJ whole genome shotgun (WGS) entry which is preliminary data.</text>
</comment>
<dbReference type="InterPro" id="IPR012997">
    <property type="entry name" value="RplA"/>
</dbReference>
<evidence type="ECO:0000256" key="5">
    <source>
        <dbReference type="RuleBase" id="RU003495"/>
    </source>
</evidence>
<evidence type="ECO:0000313" key="8">
    <source>
        <dbReference type="EMBL" id="EPD97477.1"/>
    </source>
</evidence>
<feature type="chain" id="PRO_5009992761" description="Endolytic peptidoglycan transglycosylase RlpA" evidence="6">
    <location>
        <begin position="21"/>
        <end position="293"/>
    </location>
</feature>
<keyword evidence="9" id="KW-1185">Reference proteome</keyword>
<dbReference type="EMBL" id="ATCF01000038">
    <property type="protein sequence ID" value="EPD97477.1"/>
    <property type="molecule type" value="Genomic_DNA"/>
</dbReference>
<dbReference type="FunFam" id="2.40.40.10:FF:000003">
    <property type="entry name" value="Endolytic peptidoglycan transglycosylase RlpA"/>
    <property type="match status" value="1"/>
</dbReference>
<accession>S3BTG7</accession>
<dbReference type="InterPro" id="IPR009009">
    <property type="entry name" value="RlpA-like_DPBB"/>
</dbReference>
<evidence type="ECO:0000256" key="4">
    <source>
        <dbReference type="HAMAP-Rule" id="MF_02071"/>
    </source>
</evidence>
<dbReference type="GO" id="GO:0042834">
    <property type="term" value="F:peptidoglycan binding"/>
    <property type="evidence" value="ECO:0007669"/>
    <property type="project" value="InterPro"/>
</dbReference>
<keyword evidence="4 8" id="KW-0449">Lipoprotein</keyword>
<dbReference type="Gene3D" id="2.40.40.10">
    <property type="entry name" value="RlpA-like domain"/>
    <property type="match status" value="1"/>
</dbReference>
<dbReference type="GO" id="GO:0071555">
    <property type="term" value="P:cell wall organization"/>
    <property type="evidence" value="ECO:0007669"/>
    <property type="project" value="UniProtKB-KW"/>
</dbReference>
<comment type="subcellular location">
    <subcellularLocation>
        <location evidence="4">Cell membrane</location>
        <topology evidence="4">Lipid-anchor</topology>
    </subcellularLocation>
</comment>
<dbReference type="PANTHER" id="PTHR34183:SF1">
    <property type="entry name" value="ENDOLYTIC PEPTIDOGLYCAN TRANSGLYCOSYLASE RLPA"/>
    <property type="match status" value="1"/>
</dbReference>
<evidence type="ECO:0000259" key="7">
    <source>
        <dbReference type="PROSITE" id="PS51724"/>
    </source>
</evidence>
<keyword evidence="3 4" id="KW-0961">Cell wall biogenesis/degradation</keyword>
<dbReference type="HAMAP" id="MF_02071">
    <property type="entry name" value="RlpA"/>
    <property type="match status" value="1"/>
</dbReference>
<evidence type="ECO:0000256" key="3">
    <source>
        <dbReference type="ARBA" id="ARBA00023316"/>
    </source>
</evidence>
<dbReference type="Proteomes" id="UP000014400">
    <property type="component" value="Unassembled WGS sequence"/>
</dbReference>
<gene>
    <name evidence="4" type="primary">rlpA</name>
    <name evidence="8" type="ORF">HMPREF1476_02313</name>
</gene>
<keyword evidence="4" id="KW-0564">Palmitate</keyword>
<dbReference type="PANTHER" id="PTHR34183">
    <property type="entry name" value="ENDOLYTIC PEPTIDOGLYCAN TRANSGLYCOSYLASE RLPA"/>
    <property type="match status" value="1"/>
</dbReference>
<dbReference type="RefSeq" id="WP_016475297.1">
    <property type="nucleotide sequence ID" value="NZ_KE150482.1"/>
</dbReference>
<proteinExistence type="inferred from homology"/>
<dbReference type="PROSITE" id="PS51257">
    <property type="entry name" value="PROKAR_LIPOPROTEIN"/>
    <property type="match status" value="1"/>
</dbReference>
<dbReference type="Gene3D" id="3.30.70.1070">
    <property type="entry name" value="Sporulation related repeat"/>
    <property type="match status" value="1"/>
</dbReference>